<feature type="transmembrane region" description="Helical" evidence="1">
    <location>
        <begin position="353"/>
        <end position="375"/>
    </location>
</feature>
<feature type="transmembrane region" description="Helical" evidence="1">
    <location>
        <begin position="58"/>
        <end position="81"/>
    </location>
</feature>
<dbReference type="EMBL" id="JAAEEH010000021">
    <property type="protein sequence ID" value="NDL67809.1"/>
    <property type="molecule type" value="Genomic_DNA"/>
</dbReference>
<evidence type="ECO:0000313" key="4">
    <source>
        <dbReference type="Proteomes" id="UP000461585"/>
    </source>
</evidence>
<keyword evidence="1" id="KW-0472">Membrane</keyword>
<dbReference type="AlphaFoldDB" id="A0A7X5HW87"/>
<keyword evidence="1" id="KW-0812">Transmembrane</keyword>
<reference evidence="3 4" key="1">
    <citation type="submission" date="2020-01" db="EMBL/GenBank/DDBJ databases">
        <title>Anaeroalcalibacter tamaniensis gen. nov., sp. nov., moderately halophilic strictly anaerobic fermenter bacterium from mud volcano of Taman peninsula.</title>
        <authorList>
            <person name="Frolova A."/>
            <person name="Merkel A.Y."/>
            <person name="Slobodkin A.I."/>
        </authorList>
    </citation>
    <scope>NUCLEOTIDE SEQUENCE [LARGE SCALE GENOMIC DNA]</scope>
    <source>
        <strain evidence="3 4">F-3ap</strain>
    </source>
</reference>
<dbReference type="InterPro" id="IPR002823">
    <property type="entry name" value="DUF112_TM"/>
</dbReference>
<feature type="domain" description="DUF112" evidence="2">
    <location>
        <begin position="17"/>
        <end position="437"/>
    </location>
</feature>
<feature type="transmembrane region" description="Helical" evidence="1">
    <location>
        <begin position="167"/>
        <end position="185"/>
    </location>
</feature>
<accession>A0A7X5HW87</accession>
<proteinExistence type="predicted"/>
<dbReference type="PANTHER" id="PTHR35342">
    <property type="entry name" value="TRICARBOXYLIC TRANSPORT PROTEIN"/>
    <property type="match status" value="1"/>
</dbReference>
<feature type="transmembrane region" description="Helical" evidence="1">
    <location>
        <begin position="258"/>
        <end position="279"/>
    </location>
</feature>
<dbReference type="Pfam" id="PF01970">
    <property type="entry name" value="TctA"/>
    <property type="match status" value="1"/>
</dbReference>
<evidence type="ECO:0000256" key="1">
    <source>
        <dbReference type="SAM" id="Phobius"/>
    </source>
</evidence>
<feature type="transmembrane region" description="Helical" evidence="1">
    <location>
        <begin position="387"/>
        <end position="404"/>
    </location>
</feature>
<gene>
    <name evidence="3" type="ORF">GXN74_08665</name>
</gene>
<feature type="transmembrane region" description="Helical" evidence="1">
    <location>
        <begin position="468"/>
        <end position="486"/>
    </location>
</feature>
<dbReference type="PANTHER" id="PTHR35342:SF5">
    <property type="entry name" value="TRICARBOXYLIC TRANSPORT PROTEIN"/>
    <property type="match status" value="1"/>
</dbReference>
<sequence>MSLYIASLLTLLEPLNLLLILAVIVIGTVFGAIPGLSGAIGIALLLPITIGMSIETSFAMLLAMYIGGVSGSFIGATLIGIPGSSSSIATTFDAFPMTQRGEASKALTIGILASFVGTFGSILIATFLSPVIADFALKLGPWEYASLCFCALTLVAALSKGSVYKCLLATALGLLLGSVGMDQVTGVTRFTFGNFNLNSGISVIAITLGVFACQQVASNYAKGTQTLPKVEKTEIRGLGIGFKDITEHIGTILRSFSLGMWIGFLPGMGSGVSNLIAYAHSKSSSKHSEKFGTGYPGGIWASETSNNAAIGGAIIPMMALGIPGDSITAMLLTGLMIHGLQPGPLMITSNPEVSYLVFAGIMLCCILVLVFQLFAKRWFPLILKIPYRYLYSVILIITFIGAYGTGNNMYSIYAMLACAVLGIVMHMAHIPTSPFLLAFILSGSLESYFRKGISYASGDYTVFLTRPLSLLFLLIGVGSILWPLFLRNVVRKTKNA</sequence>
<keyword evidence="4" id="KW-1185">Reference proteome</keyword>
<keyword evidence="1" id="KW-1133">Transmembrane helix</keyword>
<evidence type="ECO:0000259" key="2">
    <source>
        <dbReference type="Pfam" id="PF01970"/>
    </source>
</evidence>
<organism evidence="3 4">
    <name type="scientific">Anaerotalea alkaliphila</name>
    <dbReference type="NCBI Taxonomy" id="2662126"/>
    <lineage>
        <taxon>Bacteria</taxon>
        <taxon>Bacillati</taxon>
        <taxon>Bacillota</taxon>
        <taxon>Clostridia</taxon>
        <taxon>Eubacteriales</taxon>
        <taxon>Anaerotalea</taxon>
    </lineage>
</organism>
<comment type="caution">
    <text evidence="3">The sequence shown here is derived from an EMBL/GenBank/DDBJ whole genome shotgun (WGS) entry which is preliminary data.</text>
</comment>
<dbReference type="Proteomes" id="UP000461585">
    <property type="component" value="Unassembled WGS sequence"/>
</dbReference>
<feature type="transmembrane region" description="Helical" evidence="1">
    <location>
        <begin position="17"/>
        <end position="46"/>
    </location>
</feature>
<feature type="transmembrane region" description="Helical" evidence="1">
    <location>
        <begin position="106"/>
        <end position="132"/>
    </location>
</feature>
<protein>
    <submittedName>
        <fullName evidence="3">Tripartite tricarboxylate transporter permease</fullName>
    </submittedName>
</protein>
<name>A0A7X5HW87_9FIRM</name>
<dbReference type="RefSeq" id="WP_162370537.1">
    <property type="nucleotide sequence ID" value="NZ_JAAEEH010000021.1"/>
</dbReference>
<feature type="transmembrane region" description="Helical" evidence="1">
    <location>
        <begin position="197"/>
        <end position="217"/>
    </location>
</feature>
<evidence type="ECO:0000313" key="3">
    <source>
        <dbReference type="EMBL" id="NDL67809.1"/>
    </source>
</evidence>
<feature type="transmembrane region" description="Helical" evidence="1">
    <location>
        <begin position="144"/>
        <end position="161"/>
    </location>
</feature>